<dbReference type="PANTHER" id="PTHR48171:SF1">
    <property type="entry name" value="VACUOLAR PROTEIN SORTING-ASSOCIATED PROTEIN 62"/>
    <property type="match status" value="1"/>
</dbReference>
<dbReference type="OrthoDB" id="6192521at2"/>
<evidence type="ECO:0000313" key="2">
    <source>
        <dbReference type="EMBL" id="QFY42468.1"/>
    </source>
</evidence>
<keyword evidence="3" id="KW-1185">Reference proteome</keyword>
<name>A0A5Q0BJY6_9GAMM</name>
<dbReference type="InParanoid" id="A0A5Q0BJY6"/>
<dbReference type="InterPro" id="IPR009291">
    <property type="entry name" value="Vps62"/>
</dbReference>
<evidence type="ECO:0000256" key="1">
    <source>
        <dbReference type="ARBA" id="ARBA00022729"/>
    </source>
</evidence>
<keyword evidence="1" id="KW-0732">Signal</keyword>
<dbReference type="RefSeq" id="WP_153248463.1">
    <property type="nucleotide sequence ID" value="NZ_CP044205.1"/>
</dbReference>
<dbReference type="AlphaFoldDB" id="A0A5Q0BJY6"/>
<sequence length="687" mass="73500">MTTITIEEVNSIIHQYGPVFQIHPQEKFLPDAPIPFLATGACSLNWGLISAEDDYDAFNEKDLGSANVSSGESLAAAVVQAKADPNAKSTSFRYWLNIADSLELGDLQRASAQVCVQRGVNDDVINIQFWLFYGYNGPGKAHITFGAIIDEIVFFKESGSHYGDWEHVTLVVGRDASAPGGWKITKVYLSRHDLTIWVQDPSTLSYQGLHPIIYVARDSHAHYESAGQHNYKRVAHKDYVVGHLDVDLFDLTADQGPQFDASIAGHFDIVFSAYDEHHITPPVWWNFDARWGQYTKELDTVNVPIPIYGDYSYTYKSVESGPKGPAGHVPSGLSSEWTGAMGQGSGAVAWLVGDFNGDGKAEIVQAWGDELNFIMYGSDGYGGLKTLWTGSMGQGSGAVTWLVGDFNGDGKSEIIQGWGDDLNFIMYGSDGAGGLKTLWTGAMGEGSGAVTWLVGDFNGDGKSEIVQGWGDDLNFIMYGSDGAGGLKTHWTGAMGQGSGAVKWLVGDFDGDGQAEIIQAWGADLNFIVYDSDGAGGLATQWTGAMGQGSGAATWLVGDFNGDGNAEIAQGWGDDLNFIVYGNDGANAMKTLWTGAMGQGSGAVTWLVGDFNGDGKSEIIQGWGDDLNFIMYGSDGAGGLQTLWTGAMGQGAGAVTWLVGDFNGDGKSEIVQGWGDDLNFIMYSKTTE</sequence>
<proteinExistence type="predicted"/>
<organism evidence="2 3">
    <name type="scientific">Candidatus Methylospira mobilis</name>
    <dbReference type="NCBI Taxonomy" id="1808979"/>
    <lineage>
        <taxon>Bacteria</taxon>
        <taxon>Pseudomonadati</taxon>
        <taxon>Pseudomonadota</taxon>
        <taxon>Gammaproteobacteria</taxon>
        <taxon>Methylococcales</taxon>
        <taxon>Methylococcaceae</taxon>
        <taxon>Candidatus Methylospira</taxon>
    </lineage>
</organism>
<dbReference type="Pfam" id="PF13517">
    <property type="entry name" value="FG-GAP_3"/>
    <property type="match status" value="2"/>
</dbReference>
<dbReference type="Gene3D" id="2.40.128.340">
    <property type="match status" value="1"/>
</dbReference>
<dbReference type="EMBL" id="CP044205">
    <property type="protein sequence ID" value="QFY42468.1"/>
    <property type="molecule type" value="Genomic_DNA"/>
</dbReference>
<dbReference type="KEGG" id="mmob:F6R98_07375"/>
<dbReference type="SUPFAM" id="SSF69318">
    <property type="entry name" value="Integrin alpha N-terminal domain"/>
    <property type="match status" value="2"/>
</dbReference>
<gene>
    <name evidence="2" type="ORF">F6R98_07375</name>
</gene>
<dbReference type="Pfam" id="PF06101">
    <property type="entry name" value="Vps62"/>
    <property type="match status" value="1"/>
</dbReference>
<reference evidence="2 3" key="1">
    <citation type="submission" date="2019-09" db="EMBL/GenBank/DDBJ databases">
        <title>Ecophysiology of the spiral-shaped methanotroph Methylospira mobilis as revealed by the complete genome sequence.</title>
        <authorList>
            <person name="Oshkin I.Y."/>
            <person name="Dedysh S.N."/>
            <person name="Miroshnikov K."/>
            <person name="Danilova O.V."/>
            <person name="Hakobyan A."/>
            <person name="Liesack W."/>
        </authorList>
    </citation>
    <scope>NUCLEOTIDE SEQUENCE [LARGE SCALE GENOMIC DNA]</scope>
    <source>
        <strain evidence="2 3">Shm1</strain>
    </source>
</reference>
<protein>
    <submittedName>
        <fullName evidence="2">DUF946 domain-containing protein</fullName>
    </submittedName>
</protein>
<dbReference type="InterPro" id="IPR028994">
    <property type="entry name" value="Integrin_alpha_N"/>
</dbReference>
<dbReference type="InterPro" id="IPR013517">
    <property type="entry name" value="FG-GAP"/>
</dbReference>
<accession>A0A5Q0BJY6</accession>
<evidence type="ECO:0000313" key="3">
    <source>
        <dbReference type="Proteomes" id="UP000325755"/>
    </source>
</evidence>
<dbReference type="Proteomes" id="UP000325755">
    <property type="component" value="Chromosome"/>
</dbReference>
<dbReference type="PANTHER" id="PTHR48171">
    <property type="entry name" value="DUF946 FAMILY PROTEIN"/>
    <property type="match status" value="1"/>
</dbReference>